<feature type="domain" description="PH" evidence="3">
    <location>
        <begin position="46"/>
        <end position="192"/>
    </location>
</feature>
<dbReference type="Pfam" id="PF15405">
    <property type="entry name" value="PH_5"/>
    <property type="match status" value="1"/>
</dbReference>
<reference evidence="5" key="1">
    <citation type="submission" date="2022-11" db="EMBL/GenBank/DDBJ databases">
        <title>Genome Sequence of Cubamyces cubensis.</title>
        <authorList>
            <person name="Buettner E."/>
        </authorList>
    </citation>
    <scope>NUCLEOTIDE SEQUENCE</scope>
    <source>
        <strain evidence="5">MPL-01</strain>
    </source>
</reference>
<dbReference type="SUPFAM" id="SSF50729">
    <property type="entry name" value="PH domain-like"/>
    <property type="match status" value="1"/>
</dbReference>
<dbReference type="SMART" id="SM00036">
    <property type="entry name" value="CNH"/>
    <property type="match status" value="1"/>
</dbReference>
<protein>
    <recommendedName>
        <fullName evidence="7">Rho1 guanine nucleotide exchange factor 1</fullName>
    </recommendedName>
</protein>
<dbReference type="InterPro" id="IPR041675">
    <property type="entry name" value="PH_5"/>
</dbReference>
<dbReference type="SMART" id="SM00233">
    <property type="entry name" value="PH"/>
    <property type="match status" value="1"/>
</dbReference>
<keyword evidence="2" id="KW-0344">Guanine-nucleotide releasing factor</keyword>
<dbReference type="PROSITE" id="PS50003">
    <property type="entry name" value="PH_DOMAIN"/>
    <property type="match status" value="1"/>
</dbReference>
<dbReference type="Gene3D" id="2.30.29.30">
    <property type="entry name" value="Pleckstrin-homology domain (PH domain)/Phosphotyrosine-binding domain (PTB)"/>
    <property type="match status" value="1"/>
</dbReference>
<evidence type="ECO:0000256" key="1">
    <source>
        <dbReference type="ARBA" id="ARBA00022553"/>
    </source>
</evidence>
<dbReference type="Proteomes" id="UP001215151">
    <property type="component" value="Unassembled WGS sequence"/>
</dbReference>
<evidence type="ECO:0000259" key="3">
    <source>
        <dbReference type="PROSITE" id="PS50003"/>
    </source>
</evidence>
<evidence type="ECO:0008006" key="7">
    <source>
        <dbReference type="Google" id="ProtNLM"/>
    </source>
</evidence>
<sequence>MEEHESNGGAGPREGRFSLARWYGERLEFKDTSTVVDMALTDAGREVVHAGPLFRQTEMSPLKRTMSGAGWKQLWVILFDNYLVMTKQQGHGASLKYVVWKSPVRLEFLALESLAVRPVQRSNTLSRMIRTTRSESPGRVSPDPALSCDTGGDTFYPLSFHDHGRNGGSYTLYASTIEQRNEWRRKMLEAISARKAAQEPNSIFSLETITSNTASSQEAPAHQSGLVTGYISCTLPFGASNGRQFVAIGSEDGVWVGMPKHPESIQRVMSLKMVTQIAFLADYDLLVVLAEKVLYAVDLQSVVPNNNRHAKRPAFGLQRLSNPQTPIHFFSVGHIGGRTLIVSKKRKGLDSVFRVAEVSLSAGDHGVPKIAVFKDFFLPSDSHDLLFLKTKVCVLCARGFEIMDLSDLSSATIPLDEDLRTLGKRPGVNKPLAMFRIREDEFLLCYDEFGLYVDKRGAPSRSPPIIEWEGTAAQAAWHAPYVVLFNTSFIEIRHVESGRLAQIITGQDVHCLWDGRGVVSAEVAPDRLDDFDDPRTPRIHAALDDSEISSFMTSAHVHGVPRRQHVVELVPTERLVVPGTRYSPSLLSVADTLPPYVP</sequence>
<dbReference type="PANTHER" id="PTHR46572:SF1">
    <property type="entry name" value="RHO1 GUANINE NUCLEOTIDE EXCHANGE FACTOR TUS1"/>
    <property type="match status" value="1"/>
</dbReference>
<dbReference type="InterPro" id="IPR001849">
    <property type="entry name" value="PH_domain"/>
</dbReference>
<dbReference type="Pfam" id="PF00780">
    <property type="entry name" value="CNH"/>
    <property type="match status" value="1"/>
</dbReference>
<keyword evidence="1" id="KW-0597">Phosphoprotein</keyword>
<evidence type="ECO:0000256" key="2">
    <source>
        <dbReference type="ARBA" id="ARBA00022658"/>
    </source>
</evidence>
<feature type="domain" description="CNH" evidence="4">
    <location>
        <begin position="228"/>
        <end position="519"/>
    </location>
</feature>
<evidence type="ECO:0000259" key="4">
    <source>
        <dbReference type="PROSITE" id="PS50219"/>
    </source>
</evidence>
<dbReference type="PROSITE" id="PS50219">
    <property type="entry name" value="CNH"/>
    <property type="match status" value="1"/>
</dbReference>
<proteinExistence type="predicted"/>
<dbReference type="InterPro" id="IPR001180">
    <property type="entry name" value="CNH_dom"/>
</dbReference>
<dbReference type="GO" id="GO:0005085">
    <property type="term" value="F:guanyl-nucleotide exchange factor activity"/>
    <property type="evidence" value="ECO:0007669"/>
    <property type="project" value="UniProtKB-KW"/>
</dbReference>
<dbReference type="PANTHER" id="PTHR46572">
    <property type="entry name" value="RHO1 GDP-GTP EXCHANGE PROTEIN 1-RELATED"/>
    <property type="match status" value="1"/>
</dbReference>
<evidence type="ECO:0000313" key="5">
    <source>
        <dbReference type="EMBL" id="KAJ8480835.1"/>
    </source>
</evidence>
<dbReference type="EMBL" id="JAPEVG010000153">
    <property type="protein sequence ID" value="KAJ8480835.1"/>
    <property type="molecule type" value="Genomic_DNA"/>
</dbReference>
<comment type="caution">
    <text evidence="5">The sequence shown here is derived from an EMBL/GenBank/DDBJ whole genome shotgun (WGS) entry which is preliminary data.</text>
</comment>
<dbReference type="InterPro" id="IPR011993">
    <property type="entry name" value="PH-like_dom_sf"/>
</dbReference>
<keyword evidence="6" id="KW-1185">Reference proteome</keyword>
<accession>A0AAD7XAL9</accession>
<dbReference type="AlphaFoldDB" id="A0AAD7XAL9"/>
<name>A0AAD7XAL9_9APHY</name>
<evidence type="ECO:0000313" key="6">
    <source>
        <dbReference type="Proteomes" id="UP001215151"/>
    </source>
</evidence>
<dbReference type="InterPro" id="IPR052233">
    <property type="entry name" value="Rho-type_GEFs"/>
</dbReference>
<gene>
    <name evidence="5" type="ORF">ONZ51_g6407</name>
</gene>
<organism evidence="5 6">
    <name type="scientific">Trametes cubensis</name>
    <dbReference type="NCBI Taxonomy" id="1111947"/>
    <lineage>
        <taxon>Eukaryota</taxon>
        <taxon>Fungi</taxon>
        <taxon>Dikarya</taxon>
        <taxon>Basidiomycota</taxon>
        <taxon>Agaricomycotina</taxon>
        <taxon>Agaricomycetes</taxon>
        <taxon>Polyporales</taxon>
        <taxon>Polyporaceae</taxon>
        <taxon>Trametes</taxon>
    </lineage>
</organism>